<comment type="caution">
    <text evidence="1">The sequence shown here is derived from an EMBL/GenBank/DDBJ whole genome shotgun (WGS) entry which is preliminary data.</text>
</comment>
<dbReference type="Proteomes" id="UP000239425">
    <property type="component" value="Unassembled WGS sequence"/>
</dbReference>
<gene>
    <name evidence="1" type="ORF">HCUR_01516</name>
</gene>
<accession>A0A2S5R7I7</accession>
<reference evidence="1 2" key="1">
    <citation type="submission" date="2017-11" db="EMBL/GenBank/DDBJ databases">
        <title>Comparative genomic analysis of Holospora spp., intranuclear symbionts of paramecia.</title>
        <authorList>
            <person name="Garushyants S.K."/>
            <person name="Beliavskaya A."/>
            <person name="Malko D.B."/>
            <person name="Logacheva M.D."/>
            <person name="Rautian M.S."/>
            <person name="Gelfand M.S."/>
        </authorList>
    </citation>
    <scope>NUCLEOTIDE SEQUENCE [LARGE SCALE GENOMIC DNA]</scope>
    <source>
        <strain evidence="2">02AZ16</strain>
    </source>
</reference>
<sequence length="85" mass="9554">MKNWMNKINLIVIGVSLVFLSGCADLGRVPTSNCPEAPHYTQEEWHKIEESVAALPEQSPLIPVLQDYMDLLDKLKIANQAEQGY</sequence>
<dbReference type="EMBL" id="PHHC01000141">
    <property type="protein sequence ID" value="PPE03085.1"/>
    <property type="molecule type" value="Genomic_DNA"/>
</dbReference>
<evidence type="ECO:0008006" key="3">
    <source>
        <dbReference type="Google" id="ProtNLM"/>
    </source>
</evidence>
<protein>
    <recommendedName>
        <fullName evidence="3">Lipoprotein</fullName>
    </recommendedName>
</protein>
<dbReference type="AlphaFoldDB" id="A0A2S5R7I7"/>
<dbReference type="PROSITE" id="PS51257">
    <property type="entry name" value="PROKAR_LIPOPROTEIN"/>
    <property type="match status" value="1"/>
</dbReference>
<proteinExistence type="predicted"/>
<organism evidence="1 2">
    <name type="scientific">Holospora curviuscula</name>
    <dbReference type="NCBI Taxonomy" id="1082868"/>
    <lineage>
        <taxon>Bacteria</taxon>
        <taxon>Pseudomonadati</taxon>
        <taxon>Pseudomonadota</taxon>
        <taxon>Alphaproteobacteria</taxon>
        <taxon>Holosporales</taxon>
        <taxon>Holosporaceae</taxon>
        <taxon>Holospora</taxon>
    </lineage>
</organism>
<evidence type="ECO:0000313" key="1">
    <source>
        <dbReference type="EMBL" id="PPE03085.1"/>
    </source>
</evidence>
<keyword evidence="2" id="KW-1185">Reference proteome</keyword>
<name>A0A2S5R7I7_9PROT</name>
<evidence type="ECO:0000313" key="2">
    <source>
        <dbReference type="Proteomes" id="UP000239425"/>
    </source>
</evidence>